<feature type="domain" description="Glycosyltransferase 2-like" evidence="8">
    <location>
        <begin position="108"/>
        <end position="210"/>
    </location>
</feature>
<name>A0A917QYV0_9ACTN</name>
<dbReference type="Pfam" id="PF00535">
    <property type="entry name" value="Glycos_transf_2"/>
    <property type="match status" value="2"/>
</dbReference>
<dbReference type="GO" id="GO:0005886">
    <property type="term" value="C:plasma membrane"/>
    <property type="evidence" value="ECO:0007669"/>
    <property type="project" value="UniProtKB-SubCell"/>
</dbReference>
<dbReference type="PANTHER" id="PTHR37316">
    <property type="entry name" value="TEICHOIC ACID GLYCEROL-PHOSPHATE PRIMASE"/>
    <property type="match status" value="1"/>
</dbReference>
<evidence type="ECO:0000256" key="7">
    <source>
        <dbReference type="SAM" id="MobiDB-lite"/>
    </source>
</evidence>
<dbReference type="Gene3D" id="3.40.50.11820">
    <property type="match status" value="1"/>
</dbReference>
<keyword evidence="6" id="KW-0472">Membrane</keyword>
<keyword evidence="5" id="KW-0777">Teichoic acid biosynthesis</keyword>
<reference evidence="9" key="1">
    <citation type="journal article" date="2014" name="Int. J. Syst. Evol. Microbiol.">
        <title>Complete genome sequence of Corynebacterium casei LMG S-19264T (=DSM 44701T), isolated from a smear-ripened cheese.</title>
        <authorList>
            <consortium name="US DOE Joint Genome Institute (JGI-PGF)"/>
            <person name="Walter F."/>
            <person name="Albersmeier A."/>
            <person name="Kalinowski J."/>
            <person name="Ruckert C."/>
        </authorList>
    </citation>
    <scope>NUCLEOTIDE SEQUENCE</scope>
    <source>
        <strain evidence="9">JCM 13064</strain>
    </source>
</reference>
<dbReference type="InterPro" id="IPR029044">
    <property type="entry name" value="Nucleotide-diphossugar_trans"/>
</dbReference>
<dbReference type="Gene3D" id="3.90.550.10">
    <property type="entry name" value="Spore Coat Polysaccharide Biosynthesis Protein SpsA, Chain A"/>
    <property type="match status" value="1"/>
</dbReference>
<dbReference type="GO" id="GO:0047355">
    <property type="term" value="F:CDP-glycerol glycerophosphotransferase activity"/>
    <property type="evidence" value="ECO:0007669"/>
    <property type="project" value="InterPro"/>
</dbReference>
<dbReference type="CDD" id="cd00761">
    <property type="entry name" value="Glyco_tranf_GTA_type"/>
    <property type="match status" value="1"/>
</dbReference>
<dbReference type="RefSeq" id="WP_189162700.1">
    <property type="nucleotide sequence ID" value="NZ_BMNT01000009.1"/>
</dbReference>
<keyword evidence="4" id="KW-0808">Transferase</keyword>
<dbReference type="InterPro" id="IPR051612">
    <property type="entry name" value="Teichoic_Acid_Biosynth"/>
</dbReference>
<dbReference type="PANTHER" id="PTHR37316:SF3">
    <property type="entry name" value="TEICHOIC ACID GLYCEROL-PHOSPHATE TRANSFERASE"/>
    <property type="match status" value="1"/>
</dbReference>
<feature type="domain" description="Glycosyltransferase 2-like" evidence="8">
    <location>
        <begin position="6"/>
        <end position="69"/>
    </location>
</feature>
<evidence type="ECO:0000259" key="8">
    <source>
        <dbReference type="Pfam" id="PF00535"/>
    </source>
</evidence>
<dbReference type="AlphaFoldDB" id="A0A917QYV0"/>
<evidence type="ECO:0000256" key="2">
    <source>
        <dbReference type="ARBA" id="ARBA00010488"/>
    </source>
</evidence>
<dbReference type="Proteomes" id="UP000645217">
    <property type="component" value="Unassembled WGS sequence"/>
</dbReference>
<dbReference type="SUPFAM" id="SSF53756">
    <property type="entry name" value="UDP-Glycosyltransferase/glycogen phosphorylase"/>
    <property type="match status" value="1"/>
</dbReference>
<dbReference type="InterPro" id="IPR001173">
    <property type="entry name" value="Glyco_trans_2-like"/>
</dbReference>
<dbReference type="GO" id="GO:0019350">
    <property type="term" value="P:teichoic acid biosynthetic process"/>
    <property type="evidence" value="ECO:0007669"/>
    <property type="project" value="UniProtKB-KW"/>
</dbReference>
<reference evidence="9" key="2">
    <citation type="submission" date="2020-09" db="EMBL/GenBank/DDBJ databases">
        <authorList>
            <person name="Sun Q."/>
            <person name="Ohkuma M."/>
        </authorList>
    </citation>
    <scope>NUCLEOTIDE SEQUENCE</scope>
    <source>
        <strain evidence="9">JCM 13064</strain>
    </source>
</reference>
<evidence type="ECO:0000256" key="3">
    <source>
        <dbReference type="ARBA" id="ARBA00022475"/>
    </source>
</evidence>
<dbReference type="InterPro" id="IPR043149">
    <property type="entry name" value="TagF_N"/>
</dbReference>
<comment type="caution">
    <text evidence="9">The sequence shown here is derived from an EMBL/GenBank/DDBJ whole genome shotgun (WGS) entry which is preliminary data.</text>
</comment>
<proteinExistence type="inferred from homology"/>
<evidence type="ECO:0000313" key="10">
    <source>
        <dbReference type="Proteomes" id="UP000645217"/>
    </source>
</evidence>
<sequence>MQPDVSVVLVTASDSRRLPRAIASVLDQSLRNLELIVVDAGGAGDTPEVVARARMDDARVRYVRADAPRAGGAEHGNGRPGGDGNGGAGPGERDDGPGYGGGQERGEGVTRGRARNIGLDAVRASHVMFLNDGDELTRHACRSLLLEVAETGADFAAGQLARRRDDTGRTQRYRSELFRLRRVVEGIRAEPRLFLDGFATGKLYRTAFLREQGLRFAENLRYEDVVFTTALYCAARRFAVVPWVVHLAHQAATGPCGDDMDDLRDRVRAAQVGDAILRDGGYSDLVADRQGRFLAQDLRVHLARLPRRDKARVKEFTAAVRPYLEELRPGALNRADPMIRVCCHLIKAGRSEDLLVAARSLTGRKAPPRHALRVDGRTYWGTRADPGLDITALRLAELPFAASRIRHEVTEISCEGTVLSLTLRTYDPFAVLRRWQCAAELVVKGLRVPLTPLRQPDGGYLTRVEADLAEAGLDRSGSGGRREVRVEYVRPDGHRTRDALLVDPRTPPLVVTVGGHRVTVAPHGDSAVLGVSWRPARTVRRGAWPLRAPAGHAALKRLVYRGLVRVVPRRRDLALFQSGGGAGYTGDPRYIYEEIRRRGLPLEVRWSARPGATGFPADVPLVHPMSWRYLWTLARAGYWVDDHGLPPELPKPKGTRYLQTWHGQPLKTVGLDSPALRGDAPRARERWRATVARWDALVSSGPEFERVFVPAAEYTGSVLGFGSPRCDVLVNGDPSAGPRVRAALEIPDDRRVLLYAPTYRDLSAGTGASVRADLAALAEAVADRWVVVLRTHPAESFTVPEPVRHLVRDAGAYPEVNDLILASDALLSDYSSIICDYACTGRPILLYADDLDEYARVERGLYHDLREIAPGPLLTTTAELAAALRDLDAVAAEHAERYADFARRFCGEETGKAAARVVEAFFPHASCGVLLDAPEDAASGAGT</sequence>
<dbReference type="Gene3D" id="3.40.50.12580">
    <property type="match status" value="1"/>
</dbReference>
<evidence type="ECO:0000313" key="9">
    <source>
        <dbReference type="EMBL" id="GGK77392.1"/>
    </source>
</evidence>
<comment type="subcellular location">
    <subcellularLocation>
        <location evidence="1">Cell membrane</location>
        <topology evidence="1">Peripheral membrane protein</topology>
    </subcellularLocation>
</comment>
<evidence type="ECO:0000256" key="4">
    <source>
        <dbReference type="ARBA" id="ARBA00022679"/>
    </source>
</evidence>
<dbReference type="Pfam" id="PF04464">
    <property type="entry name" value="Glyphos_transf"/>
    <property type="match status" value="1"/>
</dbReference>
<evidence type="ECO:0000256" key="5">
    <source>
        <dbReference type="ARBA" id="ARBA00022944"/>
    </source>
</evidence>
<accession>A0A917QYV0</accession>
<dbReference type="EMBL" id="BMNT01000009">
    <property type="protein sequence ID" value="GGK77392.1"/>
    <property type="molecule type" value="Genomic_DNA"/>
</dbReference>
<comment type="similarity">
    <text evidence="2">Belongs to the CDP-glycerol glycerophosphotransferase family.</text>
</comment>
<organism evidence="9 10">
    <name type="scientific">Sphaerisporangium melleum</name>
    <dbReference type="NCBI Taxonomy" id="321316"/>
    <lineage>
        <taxon>Bacteria</taxon>
        <taxon>Bacillati</taxon>
        <taxon>Actinomycetota</taxon>
        <taxon>Actinomycetes</taxon>
        <taxon>Streptosporangiales</taxon>
        <taxon>Streptosporangiaceae</taxon>
        <taxon>Sphaerisporangium</taxon>
    </lineage>
</organism>
<keyword evidence="3" id="KW-1003">Cell membrane</keyword>
<protein>
    <recommendedName>
        <fullName evidence="8">Glycosyltransferase 2-like domain-containing protein</fullName>
    </recommendedName>
</protein>
<dbReference type="SUPFAM" id="SSF53448">
    <property type="entry name" value="Nucleotide-diphospho-sugar transferases"/>
    <property type="match status" value="1"/>
</dbReference>
<dbReference type="InterPro" id="IPR043148">
    <property type="entry name" value="TagF_C"/>
</dbReference>
<gene>
    <name evidence="9" type="ORF">GCM10007964_20170</name>
</gene>
<feature type="compositionally biased region" description="Gly residues" evidence="7">
    <location>
        <begin position="73"/>
        <end position="90"/>
    </location>
</feature>
<keyword evidence="10" id="KW-1185">Reference proteome</keyword>
<feature type="region of interest" description="Disordered" evidence="7">
    <location>
        <begin position="65"/>
        <end position="111"/>
    </location>
</feature>
<dbReference type="InterPro" id="IPR007554">
    <property type="entry name" value="Glycerophosphate_synth"/>
</dbReference>
<evidence type="ECO:0000256" key="6">
    <source>
        <dbReference type="ARBA" id="ARBA00023136"/>
    </source>
</evidence>
<evidence type="ECO:0000256" key="1">
    <source>
        <dbReference type="ARBA" id="ARBA00004202"/>
    </source>
</evidence>